<keyword evidence="5" id="KW-0349">Heme</keyword>
<evidence type="ECO:0000256" key="11">
    <source>
        <dbReference type="ARBA" id="ARBA00023136"/>
    </source>
</evidence>
<evidence type="ECO:0000256" key="5">
    <source>
        <dbReference type="ARBA" id="ARBA00022617"/>
    </source>
</evidence>
<evidence type="ECO:0000256" key="6">
    <source>
        <dbReference type="ARBA" id="ARBA00022692"/>
    </source>
</evidence>
<keyword evidence="10" id="KW-0408">Iron</keyword>
<comment type="cofactor">
    <cofactor evidence="1">
        <name>heme b</name>
        <dbReference type="ChEBI" id="CHEBI:60344"/>
    </cofactor>
</comment>
<dbReference type="GO" id="GO:0009055">
    <property type="term" value="F:electron transfer activity"/>
    <property type="evidence" value="ECO:0007669"/>
    <property type="project" value="InterPro"/>
</dbReference>
<protein>
    <submittedName>
        <fullName evidence="15">Cytochrome b561</fullName>
    </submittedName>
</protein>
<keyword evidence="4" id="KW-1003">Cell membrane</keyword>
<feature type="transmembrane region" description="Helical" evidence="13">
    <location>
        <begin position="51"/>
        <end position="72"/>
    </location>
</feature>
<dbReference type="PANTHER" id="PTHR30529:SF1">
    <property type="entry name" value="CYTOCHROME B561 HOMOLOG 2"/>
    <property type="match status" value="1"/>
</dbReference>
<evidence type="ECO:0000256" key="3">
    <source>
        <dbReference type="ARBA" id="ARBA00022448"/>
    </source>
</evidence>
<dbReference type="EMBL" id="SNZB01000001">
    <property type="protein sequence ID" value="TDR23720.1"/>
    <property type="molecule type" value="Genomic_DNA"/>
</dbReference>
<dbReference type="SUPFAM" id="SSF81342">
    <property type="entry name" value="Transmembrane di-heme cytochromes"/>
    <property type="match status" value="1"/>
</dbReference>
<evidence type="ECO:0000256" key="2">
    <source>
        <dbReference type="ARBA" id="ARBA00004651"/>
    </source>
</evidence>
<feature type="transmembrane region" description="Helical" evidence="13">
    <location>
        <begin position="16"/>
        <end position="36"/>
    </location>
</feature>
<evidence type="ECO:0000256" key="13">
    <source>
        <dbReference type="SAM" id="Phobius"/>
    </source>
</evidence>
<dbReference type="InterPro" id="IPR052168">
    <property type="entry name" value="Cytochrome_b561_oxidase"/>
</dbReference>
<reference evidence="15 16" key="1">
    <citation type="submission" date="2019-03" db="EMBL/GenBank/DDBJ databases">
        <title>Genomic Encyclopedia of Type Strains, Phase IV (KMG-IV): sequencing the most valuable type-strain genomes for metagenomic binning, comparative biology and taxonomic classification.</title>
        <authorList>
            <person name="Goeker M."/>
        </authorList>
    </citation>
    <scope>NUCLEOTIDE SEQUENCE [LARGE SCALE GENOMIC DNA]</scope>
    <source>
        <strain evidence="15 16">DSM 25488</strain>
    </source>
</reference>
<keyword evidence="8" id="KW-0249">Electron transport</keyword>
<dbReference type="GO" id="GO:0005886">
    <property type="term" value="C:plasma membrane"/>
    <property type="evidence" value="ECO:0007669"/>
    <property type="project" value="UniProtKB-SubCell"/>
</dbReference>
<comment type="caution">
    <text evidence="15">The sequence shown here is derived from an EMBL/GenBank/DDBJ whole genome shotgun (WGS) entry which is preliminary data.</text>
</comment>
<dbReference type="InterPro" id="IPR016174">
    <property type="entry name" value="Di-haem_cyt_TM"/>
</dbReference>
<evidence type="ECO:0000256" key="8">
    <source>
        <dbReference type="ARBA" id="ARBA00022982"/>
    </source>
</evidence>
<keyword evidence="11 13" id="KW-0472">Membrane</keyword>
<dbReference type="InterPro" id="IPR011577">
    <property type="entry name" value="Cyt_b561_bac/Ni-Hgenase"/>
</dbReference>
<dbReference type="PANTHER" id="PTHR30529">
    <property type="entry name" value="CYTOCHROME B561"/>
    <property type="match status" value="1"/>
</dbReference>
<sequence length="179" mass="21062">MNKPLFSQKHSLTTRLLHWICALLVVSLFISGWFMVELDYYSSWYQTLPELHIFGGTLLLMLWAWVILRLFLVKNTLPELLHRRSEAFLARWIKRSFYLLIITILICGYLMATADGLPRNLFGTINLPPLYQFSAVQIDTMGWIHQNFSYVLMVFVCLHMLGALKHHYIDQDPTLKRML</sequence>
<dbReference type="Gene3D" id="1.20.950.20">
    <property type="entry name" value="Transmembrane di-heme cytochromes, Chain C"/>
    <property type="match status" value="1"/>
</dbReference>
<dbReference type="GO" id="GO:0046872">
    <property type="term" value="F:metal ion binding"/>
    <property type="evidence" value="ECO:0007669"/>
    <property type="project" value="UniProtKB-KW"/>
</dbReference>
<evidence type="ECO:0000256" key="1">
    <source>
        <dbReference type="ARBA" id="ARBA00001970"/>
    </source>
</evidence>
<evidence type="ECO:0000256" key="12">
    <source>
        <dbReference type="ARBA" id="ARBA00037975"/>
    </source>
</evidence>
<evidence type="ECO:0000256" key="7">
    <source>
        <dbReference type="ARBA" id="ARBA00022723"/>
    </source>
</evidence>
<evidence type="ECO:0000313" key="15">
    <source>
        <dbReference type="EMBL" id="TDR23720.1"/>
    </source>
</evidence>
<gene>
    <name evidence="15" type="ORF">C8D91_0585</name>
</gene>
<feature type="transmembrane region" description="Helical" evidence="13">
    <location>
        <begin position="148"/>
        <end position="168"/>
    </location>
</feature>
<keyword evidence="7" id="KW-0479">Metal-binding</keyword>
<dbReference type="OrthoDB" id="9793784at2"/>
<accession>A0A4R6XYV7</accession>
<evidence type="ECO:0000259" key="14">
    <source>
        <dbReference type="Pfam" id="PF01292"/>
    </source>
</evidence>
<name>A0A4R6XYV7_9GAMM</name>
<keyword evidence="16" id="KW-1185">Reference proteome</keyword>
<dbReference type="Pfam" id="PF01292">
    <property type="entry name" value="Ni_hydr_CYTB"/>
    <property type="match status" value="1"/>
</dbReference>
<comment type="subcellular location">
    <subcellularLocation>
        <location evidence="2">Cell membrane</location>
        <topology evidence="2">Multi-pass membrane protein</topology>
    </subcellularLocation>
</comment>
<evidence type="ECO:0000256" key="10">
    <source>
        <dbReference type="ARBA" id="ARBA00023004"/>
    </source>
</evidence>
<dbReference type="GO" id="GO:0020037">
    <property type="term" value="F:heme binding"/>
    <property type="evidence" value="ECO:0007669"/>
    <property type="project" value="TreeGrafter"/>
</dbReference>
<evidence type="ECO:0000256" key="9">
    <source>
        <dbReference type="ARBA" id="ARBA00022989"/>
    </source>
</evidence>
<comment type="similarity">
    <text evidence="12">Belongs to the cytochrome b561 family.</text>
</comment>
<keyword evidence="6 13" id="KW-0812">Transmembrane</keyword>
<dbReference type="GO" id="GO:0022904">
    <property type="term" value="P:respiratory electron transport chain"/>
    <property type="evidence" value="ECO:0007669"/>
    <property type="project" value="InterPro"/>
</dbReference>
<evidence type="ECO:0000256" key="4">
    <source>
        <dbReference type="ARBA" id="ARBA00022475"/>
    </source>
</evidence>
<dbReference type="Proteomes" id="UP000295724">
    <property type="component" value="Unassembled WGS sequence"/>
</dbReference>
<evidence type="ECO:0000313" key="16">
    <source>
        <dbReference type="Proteomes" id="UP000295724"/>
    </source>
</evidence>
<keyword evidence="3" id="KW-0813">Transport</keyword>
<organism evidence="15 16">
    <name type="scientific">Marinicella litoralis</name>
    <dbReference type="NCBI Taxonomy" id="644220"/>
    <lineage>
        <taxon>Bacteria</taxon>
        <taxon>Pseudomonadati</taxon>
        <taxon>Pseudomonadota</taxon>
        <taxon>Gammaproteobacteria</taxon>
        <taxon>Lysobacterales</taxon>
        <taxon>Marinicellaceae</taxon>
        <taxon>Marinicella</taxon>
    </lineage>
</organism>
<dbReference type="RefSeq" id="WP_099017661.1">
    <property type="nucleotide sequence ID" value="NZ_NIHB01000001.1"/>
</dbReference>
<feature type="transmembrane region" description="Helical" evidence="13">
    <location>
        <begin position="92"/>
        <end position="112"/>
    </location>
</feature>
<keyword evidence="9 13" id="KW-1133">Transmembrane helix</keyword>
<feature type="domain" description="Cytochrome b561 bacterial/Ni-hydrogenase" evidence="14">
    <location>
        <begin position="10"/>
        <end position="179"/>
    </location>
</feature>
<dbReference type="AlphaFoldDB" id="A0A4R6XYV7"/>
<proteinExistence type="inferred from homology"/>